<evidence type="ECO:0000313" key="7">
    <source>
        <dbReference type="EnsemblMetazoa" id="KAF7490221.1"/>
    </source>
</evidence>
<evidence type="ECO:0000256" key="3">
    <source>
        <dbReference type="ARBA" id="ARBA00022946"/>
    </source>
</evidence>
<dbReference type="GO" id="GO:0033615">
    <property type="term" value="P:mitochondrial proton-transporting ATP synthase complex assembly"/>
    <property type="evidence" value="ECO:0007669"/>
    <property type="project" value="TreeGrafter"/>
</dbReference>
<evidence type="ECO:0000256" key="2">
    <source>
        <dbReference type="ARBA" id="ARBA00009116"/>
    </source>
</evidence>
<protein>
    <submittedName>
        <fullName evidence="6">ATP synthase mitochondrial F1 complex assembly factor 1</fullName>
    </submittedName>
</protein>
<dbReference type="OrthoDB" id="16535at2759"/>
<reference evidence="8" key="1">
    <citation type="journal article" date="2020" name="PLoS Negl. Trop. Dis.">
        <title>High-quality nuclear genome for Sarcoptes scabiei-A critical resource for a neglected parasite.</title>
        <authorList>
            <person name="Korhonen P.K."/>
            <person name="Gasser R.B."/>
            <person name="Ma G."/>
            <person name="Wang T."/>
            <person name="Stroehlein A.J."/>
            <person name="Young N.D."/>
            <person name="Ang C.S."/>
            <person name="Fernando D.D."/>
            <person name="Lu H.C."/>
            <person name="Taylor S."/>
            <person name="Reynolds S.L."/>
            <person name="Mofiz E."/>
            <person name="Najaraj S.H."/>
            <person name="Gowda H."/>
            <person name="Madugundu A."/>
            <person name="Renuse S."/>
            <person name="Holt D."/>
            <person name="Pandey A."/>
            <person name="Papenfuss A.T."/>
            <person name="Fischer K."/>
        </authorList>
    </citation>
    <scope>NUCLEOTIDE SEQUENCE [LARGE SCALE GENOMIC DNA]</scope>
</reference>
<accession>A0A834R7N5</accession>
<reference evidence="6" key="2">
    <citation type="submission" date="2020-01" db="EMBL/GenBank/DDBJ databases">
        <authorList>
            <person name="Korhonen P.K.K."/>
            <person name="Guangxu M.G."/>
            <person name="Wang T.W."/>
            <person name="Stroehlein A.J.S."/>
            <person name="Young N.D."/>
            <person name="Ang C.-S.A."/>
            <person name="Fernando D.W.F."/>
            <person name="Lu H.L."/>
            <person name="Taylor S.T."/>
            <person name="Ehtesham M.E.M."/>
            <person name="Najaraj S.H.N."/>
            <person name="Harsha G.H.G."/>
            <person name="Madugundu A.M."/>
            <person name="Renuse S.R."/>
            <person name="Holt D.H."/>
            <person name="Pandey A.P."/>
            <person name="Papenfuss A.P."/>
            <person name="Gasser R.B.G."/>
            <person name="Fischer K.F."/>
        </authorList>
    </citation>
    <scope>NUCLEOTIDE SEQUENCE</scope>
    <source>
        <strain evidence="6">SSS_KF_BRIS2020</strain>
    </source>
</reference>
<keyword evidence="3" id="KW-0809">Transit peptide</keyword>
<sequence>MLSRLTFSIKTLAIMSRQNMFNLTRRNNSSNMQPFCQGIPNQKQLFTSTEASTSSDLPEHSTHSKNHPPSSRSIENNPYYSKYKDKIEKAQLLDSQNGGQSGFCKIESISNTTKGIDESSDPILENEIESIKEKINFNSLKIASNDQSKSSSSSRRKEKLDDIVRLELLQTKSKEEIEEIWKSYHSQKDCLYSVLESSSYANLRDNLIDYPSFILPLPRASTKDSTSKGTIEHDDQSESMSYEFFLMQFVDHSCYFTPLAAYHLHQEMAPVCLQIHYYPELFETKGIVLMLGEFDKNILNTIECQFLTNQLQYYYLTKDPAPRLSLHLFNKQPKSFDHMRLIQHLEEGFCSRNKTYSGLNQQD</sequence>
<dbReference type="Pfam" id="PF06644">
    <property type="entry name" value="ATP11"/>
    <property type="match status" value="1"/>
</dbReference>
<feature type="region of interest" description="Disordered" evidence="5">
    <location>
        <begin position="48"/>
        <end position="77"/>
    </location>
</feature>
<organism evidence="6">
    <name type="scientific">Sarcoptes scabiei</name>
    <name type="common">Itch mite</name>
    <name type="synonym">Acarus scabiei</name>
    <dbReference type="NCBI Taxonomy" id="52283"/>
    <lineage>
        <taxon>Eukaryota</taxon>
        <taxon>Metazoa</taxon>
        <taxon>Ecdysozoa</taxon>
        <taxon>Arthropoda</taxon>
        <taxon>Chelicerata</taxon>
        <taxon>Arachnida</taxon>
        <taxon>Acari</taxon>
        <taxon>Acariformes</taxon>
        <taxon>Sarcoptiformes</taxon>
        <taxon>Astigmata</taxon>
        <taxon>Psoroptidia</taxon>
        <taxon>Sarcoptoidea</taxon>
        <taxon>Sarcoptidae</taxon>
        <taxon>Sarcoptinae</taxon>
        <taxon>Sarcoptes</taxon>
    </lineage>
</organism>
<keyword evidence="4" id="KW-0496">Mitochondrion</keyword>
<evidence type="ECO:0000256" key="5">
    <source>
        <dbReference type="SAM" id="MobiDB-lite"/>
    </source>
</evidence>
<comment type="subcellular location">
    <subcellularLocation>
        <location evidence="1">Mitochondrion</location>
    </subcellularLocation>
</comment>
<evidence type="ECO:0000313" key="8">
    <source>
        <dbReference type="Proteomes" id="UP000070412"/>
    </source>
</evidence>
<evidence type="ECO:0000256" key="1">
    <source>
        <dbReference type="ARBA" id="ARBA00004173"/>
    </source>
</evidence>
<name>A0A834R7N5_SARSC</name>
<dbReference type="PANTHER" id="PTHR13126">
    <property type="entry name" value="CHAPERONE ATP11"/>
    <property type="match status" value="1"/>
</dbReference>
<dbReference type="EMBL" id="WVUK01000062">
    <property type="protein sequence ID" value="KAF7490221.1"/>
    <property type="molecule type" value="Genomic_DNA"/>
</dbReference>
<dbReference type="EnsemblMetazoa" id="SSS_2736s_mrna">
    <property type="protein sequence ID" value="KAF7490221.1"/>
    <property type="gene ID" value="SSS_2736"/>
</dbReference>
<proteinExistence type="inferred from homology"/>
<evidence type="ECO:0000313" key="6">
    <source>
        <dbReference type="EMBL" id="KAF7490221.1"/>
    </source>
</evidence>
<evidence type="ECO:0000256" key="4">
    <source>
        <dbReference type="ARBA" id="ARBA00023128"/>
    </source>
</evidence>
<dbReference type="Proteomes" id="UP000070412">
    <property type="component" value="Unassembled WGS sequence"/>
</dbReference>
<feature type="compositionally biased region" description="Polar residues" evidence="5">
    <location>
        <begin position="67"/>
        <end position="77"/>
    </location>
</feature>
<keyword evidence="8" id="KW-1185">Reference proteome</keyword>
<dbReference type="PANTHER" id="PTHR13126:SF0">
    <property type="entry name" value="ATP SYNTHASE MITOCHONDRIAL F1 COMPLEX ASSEMBLY FACTOR 1"/>
    <property type="match status" value="1"/>
</dbReference>
<gene>
    <name evidence="6" type="ORF">SSS_2736</name>
</gene>
<comment type="similarity">
    <text evidence="2">Belongs to the ATP11 family.</text>
</comment>
<dbReference type="GO" id="GO:0005739">
    <property type="term" value="C:mitochondrion"/>
    <property type="evidence" value="ECO:0007669"/>
    <property type="project" value="UniProtKB-SubCell"/>
</dbReference>
<dbReference type="AlphaFoldDB" id="A0A834R7N5"/>
<reference evidence="7" key="3">
    <citation type="submission" date="2022-06" db="UniProtKB">
        <authorList>
            <consortium name="EnsemblMetazoa"/>
        </authorList>
    </citation>
    <scope>IDENTIFICATION</scope>
</reference>
<dbReference type="InterPro" id="IPR010591">
    <property type="entry name" value="ATP11"/>
</dbReference>